<name>A0ABT7BWS6_9CYAN</name>
<evidence type="ECO:0000256" key="4">
    <source>
        <dbReference type="ARBA" id="ARBA00022777"/>
    </source>
</evidence>
<organism evidence="9 10">
    <name type="scientific">Roseofilum casamattae BLCC-M143</name>
    <dbReference type="NCBI Taxonomy" id="3022442"/>
    <lineage>
        <taxon>Bacteria</taxon>
        <taxon>Bacillati</taxon>
        <taxon>Cyanobacteriota</taxon>
        <taxon>Cyanophyceae</taxon>
        <taxon>Desertifilales</taxon>
        <taxon>Desertifilaceae</taxon>
        <taxon>Roseofilum</taxon>
        <taxon>Roseofilum casamattae</taxon>
    </lineage>
</organism>
<dbReference type="EMBL" id="JAQOSQ010000005">
    <property type="protein sequence ID" value="MDJ1182974.1"/>
    <property type="molecule type" value="Genomic_DNA"/>
</dbReference>
<dbReference type="Gene3D" id="1.10.510.10">
    <property type="entry name" value="Transferase(Phosphotransferase) domain 1"/>
    <property type="match status" value="1"/>
</dbReference>
<dbReference type="InterPro" id="IPR041664">
    <property type="entry name" value="AAA_16"/>
</dbReference>
<dbReference type="PANTHER" id="PTHR43642:SF1">
    <property type="entry name" value="HYBRID SIGNAL TRANSDUCTION HISTIDINE KINASE G"/>
    <property type="match status" value="1"/>
</dbReference>
<gene>
    <name evidence="9" type="ORF">PMH09_07180</name>
</gene>
<dbReference type="InterPro" id="IPR011009">
    <property type="entry name" value="Kinase-like_dom_sf"/>
</dbReference>
<dbReference type="Gene3D" id="3.30.450.40">
    <property type="match status" value="1"/>
</dbReference>
<evidence type="ECO:0000256" key="5">
    <source>
        <dbReference type="ARBA" id="ARBA00023012"/>
    </source>
</evidence>
<dbReference type="InterPro" id="IPR053159">
    <property type="entry name" value="Hybrid_Histidine_Kinase"/>
</dbReference>
<dbReference type="SUPFAM" id="SSF56112">
    <property type="entry name" value="Protein kinase-like (PK-like)"/>
    <property type="match status" value="1"/>
</dbReference>
<comment type="caution">
    <text evidence="9">The sequence shown here is derived from an EMBL/GenBank/DDBJ whole genome shotgun (WGS) entry which is preliminary data.</text>
</comment>
<dbReference type="EC" id="2.7.13.3" evidence="2"/>
<dbReference type="Pfam" id="PF13191">
    <property type="entry name" value="AAA_16"/>
    <property type="match status" value="1"/>
</dbReference>
<dbReference type="InterPro" id="IPR029016">
    <property type="entry name" value="GAF-like_dom_sf"/>
</dbReference>
<comment type="catalytic activity">
    <reaction evidence="1">
        <text>ATP + protein L-histidine = ADP + protein N-phospho-L-histidine.</text>
        <dbReference type="EC" id="2.7.13.3"/>
    </reaction>
</comment>
<dbReference type="SMART" id="SM00387">
    <property type="entry name" value="HATPase_c"/>
    <property type="match status" value="1"/>
</dbReference>
<feature type="domain" description="Protein kinase" evidence="7">
    <location>
        <begin position="7"/>
        <end position="272"/>
    </location>
</feature>
<keyword evidence="3" id="KW-0597">Phosphoprotein</keyword>
<dbReference type="InterPro" id="IPR008271">
    <property type="entry name" value="Ser/Thr_kinase_AS"/>
</dbReference>
<dbReference type="Pfam" id="PF02518">
    <property type="entry name" value="HATPase_c"/>
    <property type="match status" value="1"/>
</dbReference>
<dbReference type="InterPro" id="IPR036097">
    <property type="entry name" value="HisK_dim/P_sf"/>
</dbReference>
<dbReference type="PROSITE" id="PS00108">
    <property type="entry name" value="PROTEIN_KINASE_ST"/>
    <property type="match status" value="1"/>
</dbReference>
<dbReference type="CDD" id="cd00082">
    <property type="entry name" value="HisKA"/>
    <property type="match status" value="1"/>
</dbReference>
<dbReference type="CDD" id="cd14014">
    <property type="entry name" value="STKc_PknB_like"/>
    <property type="match status" value="1"/>
</dbReference>
<dbReference type="PRINTS" id="PR00344">
    <property type="entry name" value="BCTRLSENSOR"/>
</dbReference>
<dbReference type="SMART" id="SM00388">
    <property type="entry name" value="HisKA"/>
    <property type="match status" value="1"/>
</dbReference>
<dbReference type="SMART" id="SM00220">
    <property type="entry name" value="S_TKc"/>
    <property type="match status" value="1"/>
</dbReference>
<dbReference type="InterPro" id="IPR004358">
    <property type="entry name" value="Sig_transdc_His_kin-like_C"/>
</dbReference>
<evidence type="ECO:0000256" key="6">
    <source>
        <dbReference type="SAM" id="Coils"/>
    </source>
</evidence>
<keyword evidence="6" id="KW-0175">Coiled coil</keyword>
<evidence type="ECO:0000259" key="8">
    <source>
        <dbReference type="PROSITE" id="PS50109"/>
    </source>
</evidence>
<dbReference type="Gene3D" id="1.10.287.130">
    <property type="match status" value="1"/>
</dbReference>
<dbReference type="Gene3D" id="3.40.50.300">
    <property type="entry name" value="P-loop containing nucleotide triphosphate hydrolases"/>
    <property type="match status" value="1"/>
</dbReference>
<feature type="domain" description="Histidine kinase" evidence="8">
    <location>
        <begin position="1545"/>
        <end position="1795"/>
    </location>
</feature>
<dbReference type="Pfam" id="PF01590">
    <property type="entry name" value="GAF"/>
    <property type="match status" value="1"/>
</dbReference>
<keyword evidence="5" id="KW-0902">Two-component regulatory system</keyword>
<dbReference type="InterPro" id="IPR036890">
    <property type="entry name" value="HATPase_C_sf"/>
</dbReference>
<dbReference type="InterPro" id="IPR000719">
    <property type="entry name" value="Prot_kinase_dom"/>
</dbReference>
<keyword evidence="4" id="KW-0418">Kinase</keyword>
<evidence type="ECO:0000259" key="7">
    <source>
        <dbReference type="PROSITE" id="PS50011"/>
    </source>
</evidence>
<dbReference type="InterPro" id="IPR003661">
    <property type="entry name" value="HisK_dim/P_dom"/>
</dbReference>
<dbReference type="PROSITE" id="PS50109">
    <property type="entry name" value="HIS_KIN"/>
    <property type="match status" value="1"/>
</dbReference>
<dbReference type="PROSITE" id="PS50011">
    <property type="entry name" value="PROTEIN_KINASE_DOM"/>
    <property type="match status" value="1"/>
</dbReference>
<protein>
    <recommendedName>
        <fullName evidence="2">histidine kinase</fullName>
        <ecNumber evidence="2">2.7.13.3</ecNumber>
    </recommendedName>
</protein>
<keyword evidence="10" id="KW-1185">Reference proteome</keyword>
<evidence type="ECO:0000256" key="3">
    <source>
        <dbReference type="ARBA" id="ARBA00022553"/>
    </source>
</evidence>
<evidence type="ECO:0000256" key="2">
    <source>
        <dbReference type="ARBA" id="ARBA00012438"/>
    </source>
</evidence>
<dbReference type="InterPro" id="IPR003018">
    <property type="entry name" value="GAF"/>
</dbReference>
<dbReference type="SUPFAM" id="SSF55781">
    <property type="entry name" value="GAF domain-like"/>
    <property type="match status" value="1"/>
</dbReference>
<feature type="coiled-coil region" evidence="6">
    <location>
        <begin position="1484"/>
        <end position="1533"/>
    </location>
</feature>
<dbReference type="RefSeq" id="WP_283757628.1">
    <property type="nucleotide sequence ID" value="NZ_JAQOSQ010000005.1"/>
</dbReference>
<evidence type="ECO:0000256" key="1">
    <source>
        <dbReference type="ARBA" id="ARBA00000085"/>
    </source>
</evidence>
<dbReference type="InterPro" id="IPR005467">
    <property type="entry name" value="His_kinase_dom"/>
</dbReference>
<reference evidence="9 10" key="1">
    <citation type="submission" date="2023-01" db="EMBL/GenBank/DDBJ databases">
        <title>Novel diversity within Roseofilum (Cyanobacteria; Desertifilaceae) from marine benthic mats with descriptions of four novel species.</title>
        <authorList>
            <person name="Wang Y."/>
            <person name="Berthold D.E."/>
            <person name="Hu J."/>
            <person name="Lefler F.W."/>
            <person name="Laughinghouse H.D. IV."/>
        </authorList>
    </citation>
    <scope>NUCLEOTIDE SEQUENCE [LARGE SCALE GENOMIC DNA]</scope>
    <source>
        <strain evidence="9 10">BLCC-M143</strain>
    </source>
</reference>
<dbReference type="PANTHER" id="PTHR43642">
    <property type="entry name" value="HYBRID SIGNAL TRANSDUCTION HISTIDINE KINASE G"/>
    <property type="match status" value="1"/>
</dbReference>
<dbReference type="InterPro" id="IPR003594">
    <property type="entry name" value="HATPase_dom"/>
</dbReference>
<dbReference type="Gene3D" id="3.30.565.10">
    <property type="entry name" value="Histidine kinase-like ATPase, C-terminal domain"/>
    <property type="match status" value="1"/>
</dbReference>
<accession>A0ABT7BWS6</accession>
<feature type="coiled-coil region" evidence="6">
    <location>
        <begin position="806"/>
        <end position="847"/>
    </location>
</feature>
<proteinExistence type="predicted"/>
<evidence type="ECO:0000313" key="10">
    <source>
        <dbReference type="Proteomes" id="UP001232992"/>
    </source>
</evidence>
<sequence>MIALTNYKVTQLIHQGERTLVYRGQKIENGEPVAIKLLNNQYPSFRELVQFRNQYAIAKNLHHIDGIVKSHALERYENRYLLIMEDVQSISLAEYQRQHSLSLPQFFHIAIQLTEILHQLHQHQIIHKDIKPANILIHPETQQIKLIDFSISSLLPKETQSLQTPNILEGTLAYLSPEQTGRMNRGIDYRSDFYSLGVTFYELLARRLPFRQTDPLELIHAHIAQPPQPLNAPGETTEQFCPETISDIVLKLMAKNAEDRYQNALGLKYDLEQCRSQYQKTGNITPFKLGERDLCDRFLIPEKLYGREREIQTLLDAFERVAVGNVEMMLVAGFSGIGKTAVISEVHKPIVRQKGYFIKGKFDQFNRNIPFSAFVQAFRDLMGQLLGESDTELARWQAKILAAVGENGQVLIDVIPELERIIGAQPPAAELSGSAAQNRFNLLFEKFIAVFTTKEHPLTLFLDDLQWADSASLNLIKVLMGESRAGYLLLLGAYRDNEVFPAHPLMLSLAELEKQQTAISTINLAPLSVGHINQLVAETLSCSLKLAAPLTDLVYQKTQGNPFFTTQFLTGLHEDGLILFDRNLGYWECDLGQVRDAALTDDVVEFMAGRLYKLPEATQNVLKRAACIGNQFDLQTLATICKQPSEEVAADLWSALREGLVLPESEAYKFFQYWDSDGHRGDTVAINYRFLHDRVQQAAYSLIADDRKPIEHLNIGRSLLQNTSPREREDNLFNIVNQLNAGLSLLENPKEREELAQLNLAAARKAKSSAAYTAAATYLKTAIAAISNHTTPTEPWQTHYPLMLPLHNLLAEVSYLNGDYEAAERQIQILLDNVKDLLDRVKAYEIRISLLVGQGQCPAAIDTGLEILTLLDISLDETPLPDIDIDRLYTLPPIGDRQILAALNILSKLWAPVLISNPQRLPSIIITMLNLSATYGNSAASAFAYALYGMLLCAMMTDIELGYRFGQLALHTLDRYEDAELTCKVNQLFHAFIRNWKEPARDRVESLGANVLTGLDNGDIEFAGYSAINYCDNLYLIGEPLTIVHQKQTYYIELTQNLQQSLQHAALSIWGQMANNLIGMAPDVTKLAGQRFNEEEEVPKFKEIGAGGPLLFFYTAKTILHYLFDDYEGTLSNSALALEYEQAAAGLLLITQAPFYRPLALLALYPQARSERQTEILEEVRAYQQRLQLWATHAPENFQHKVDLVAAEIARVKGDRNRAIEEYDRAILGAKENQYIHEEALANELAAKFYLTWDFGSAQSKGKEKIARTYMQDAYYGYAHWGAKAKVAHLEQNYPQLLAEIAHPTTDLESDATITQTTQGSQIWLDFPAALKAAQALSQEIELEKSIATLMQIAIANAGAQSGHLVLFQDDEWVAIATADLERSQLLDCPLEEYSNLPQSLIYSVARTGETAVFENLSTAAQFLGDRYIIDRQPRSVLCMPMSRQGKLIGILYLENNATIGVFTRDRIEMLELIAGQAAISLENARLYQQIERYSQTLEAEVERKTKDLHNKANALEATLEQLQRTQAQLIHSEKMSSLGQLVAGIAHEINNPINFICGNLNHAQNYVENIVDLLKDYQQEYPKSSTSIQQKSENIDIDFVLEDITKILESMQVGSERIQQVVLSLRDFSRLDESEIKTVDIHSGINSTLLILGHRFQPNDRQPGIQLIQEYDRLPKITCCPSQLNQVFLNIISNGLDALREHSPNDPNPVLKISTKMLENNQIKLIVFNTGSSIPPSIQDRIFDPFFTTKPVGRGTGLGLFVSYSIIQNHGGSISVRSQPGEGTQFEIVLPQKCM</sequence>
<dbReference type="SUPFAM" id="SSF52540">
    <property type="entry name" value="P-loop containing nucleoside triphosphate hydrolases"/>
    <property type="match status" value="1"/>
</dbReference>
<dbReference type="InterPro" id="IPR027417">
    <property type="entry name" value="P-loop_NTPase"/>
</dbReference>
<evidence type="ECO:0000313" key="9">
    <source>
        <dbReference type="EMBL" id="MDJ1182974.1"/>
    </source>
</evidence>
<dbReference type="SUPFAM" id="SSF47384">
    <property type="entry name" value="Homodimeric domain of signal transducing histidine kinase"/>
    <property type="match status" value="1"/>
</dbReference>
<dbReference type="SMART" id="SM00065">
    <property type="entry name" value="GAF"/>
    <property type="match status" value="1"/>
</dbReference>
<dbReference type="SUPFAM" id="SSF55874">
    <property type="entry name" value="ATPase domain of HSP90 chaperone/DNA topoisomerase II/histidine kinase"/>
    <property type="match status" value="1"/>
</dbReference>
<dbReference type="Proteomes" id="UP001232992">
    <property type="component" value="Unassembled WGS sequence"/>
</dbReference>
<dbReference type="Pfam" id="PF00069">
    <property type="entry name" value="Pkinase"/>
    <property type="match status" value="1"/>
</dbReference>
<keyword evidence="4" id="KW-0808">Transferase</keyword>